<dbReference type="EMBL" id="JAFIMR010000064">
    <property type="protein sequence ID" value="KAI1851802.1"/>
    <property type="molecule type" value="Genomic_DNA"/>
</dbReference>
<sequence>MALPLVAARNCKNITVPVSISAENTNLGPLSFETNIDATNFFLGTLAAGRHTSSASNTTVADATKIITVSGTYNLSTVYCEPDSGTPDVLQILTHGFGFDGSYWDFPFHSHNYSYVNFALDHGYATLSWDRLGHAGSSHGDPVREIQLPLEVAALHELTRLARNGSISDIGRPDGFGKVVHVGHSLGSSITNALAVVDPAASDGLMLTGFSHVDDFQPLATTGLHLVQARTIPRFASYPGGYLAQADKVAVHFVFFAPGTFDPEMLDAAFEAGQTLAIGEVATGGYKAMEISQTKAPVLVVTGEHDIVFCGGDCNAPLTPNSTENLLEISRLYFPCTTAFQASIISGGGHGLNLHGPHISSRNYRDADLYLLQDYTWPETYGTITDFLARNGLEQSKHDGVVQQWPFTGKRVEI</sequence>
<feature type="domain" description="AB hydrolase-1" evidence="1">
    <location>
        <begin position="92"/>
        <end position="301"/>
    </location>
</feature>
<keyword evidence="3" id="KW-1185">Reference proteome</keyword>
<dbReference type="AlphaFoldDB" id="A0A9P9W8X7"/>
<accession>A0A9P9W8X7</accession>
<comment type="caution">
    <text evidence="2">The sequence shown here is derived from an EMBL/GenBank/DDBJ whole genome shotgun (WGS) entry which is preliminary data.</text>
</comment>
<name>A0A9P9W8X7_9PEZI</name>
<dbReference type="InterPro" id="IPR029058">
    <property type="entry name" value="AB_hydrolase_fold"/>
</dbReference>
<dbReference type="Proteomes" id="UP000829685">
    <property type="component" value="Unassembled WGS sequence"/>
</dbReference>
<dbReference type="InterPro" id="IPR000073">
    <property type="entry name" value="AB_hydrolase_1"/>
</dbReference>
<dbReference type="Gene3D" id="3.40.50.1820">
    <property type="entry name" value="alpha/beta hydrolase"/>
    <property type="match status" value="1"/>
</dbReference>
<organism evidence="2 3">
    <name type="scientific">Neoarthrinium moseri</name>
    <dbReference type="NCBI Taxonomy" id="1658444"/>
    <lineage>
        <taxon>Eukaryota</taxon>
        <taxon>Fungi</taxon>
        <taxon>Dikarya</taxon>
        <taxon>Ascomycota</taxon>
        <taxon>Pezizomycotina</taxon>
        <taxon>Sordariomycetes</taxon>
        <taxon>Xylariomycetidae</taxon>
        <taxon>Amphisphaeriales</taxon>
        <taxon>Apiosporaceae</taxon>
        <taxon>Neoarthrinium</taxon>
    </lineage>
</organism>
<proteinExistence type="predicted"/>
<evidence type="ECO:0000313" key="2">
    <source>
        <dbReference type="EMBL" id="KAI1851802.1"/>
    </source>
</evidence>
<evidence type="ECO:0000313" key="3">
    <source>
        <dbReference type="Proteomes" id="UP000829685"/>
    </source>
</evidence>
<protein>
    <recommendedName>
        <fullName evidence="1">AB hydrolase-1 domain-containing protein</fullName>
    </recommendedName>
</protein>
<dbReference type="Pfam" id="PF12697">
    <property type="entry name" value="Abhydrolase_6"/>
    <property type="match status" value="1"/>
</dbReference>
<gene>
    <name evidence="2" type="ORF">JX265_013159</name>
</gene>
<evidence type="ECO:0000259" key="1">
    <source>
        <dbReference type="Pfam" id="PF12697"/>
    </source>
</evidence>
<dbReference type="SUPFAM" id="SSF53474">
    <property type="entry name" value="alpha/beta-Hydrolases"/>
    <property type="match status" value="1"/>
</dbReference>
<reference evidence="2" key="1">
    <citation type="submission" date="2021-03" db="EMBL/GenBank/DDBJ databases">
        <title>Revisited historic fungal species revealed as producer of novel bioactive compounds through whole genome sequencing and comparative genomics.</title>
        <authorList>
            <person name="Vignolle G.A."/>
            <person name="Hochenegger N."/>
            <person name="Mach R.L."/>
            <person name="Mach-Aigner A.R."/>
            <person name="Javad Rahimi M."/>
            <person name="Salim K.A."/>
            <person name="Chan C.M."/>
            <person name="Lim L.B.L."/>
            <person name="Cai F."/>
            <person name="Druzhinina I.S."/>
            <person name="U'Ren J.M."/>
            <person name="Derntl C."/>
        </authorList>
    </citation>
    <scope>NUCLEOTIDE SEQUENCE</scope>
    <source>
        <strain evidence="2">TUCIM 5799</strain>
    </source>
</reference>